<organism evidence="2 3">
    <name type="scientific">Vitrella brassicaformis (strain CCMP3155)</name>
    <dbReference type="NCBI Taxonomy" id="1169540"/>
    <lineage>
        <taxon>Eukaryota</taxon>
        <taxon>Sar</taxon>
        <taxon>Alveolata</taxon>
        <taxon>Colpodellida</taxon>
        <taxon>Vitrellaceae</taxon>
        <taxon>Vitrella</taxon>
    </lineage>
</organism>
<proteinExistence type="predicted"/>
<evidence type="ECO:0000313" key="3">
    <source>
        <dbReference type="Proteomes" id="UP000041254"/>
    </source>
</evidence>
<sequence>MQPGEEPSDSPKAAAECRAPPTNGAQALPDIKDPTAHYFSQPPANAPEESTAPAASMEPSHKAGLPSAQIMKPFSKYERTVLAKSNSESSFMPKLDRIMKGAITGYAGHVPAVTSENICGSSFVRTKEAAALVLERRVKGGSAALDRLAVKGTSLLPPDSERRRRSVGRLSTGVAGYTGHIPGLSEPGVLGGRFSVTRNVAQQLASERYLQQKASRQSVEKHMQLLGKGQPPPPFPPITQTAKGILGLQEGSGGAKPVAGRGRKASKTSGPRLGVVGYQGHYPRYMAEQRWLMQPLIGKPY</sequence>
<protein>
    <submittedName>
        <fullName evidence="2">Uncharacterized protein</fullName>
    </submittedName>
</protein>
<keyword evidence="3" id="KW-1185">Reference proteome</keyword>
<dbReference type="AlphaFoldDB" id="A0A0G4H298"/>
<feature type="region of interest" description="Disordered" evidence="1">
    <location>
        <begin position="1"/>
        <end position="70"/>
    </location>
</feature>
<feature type="region of interest" description="Disordered" evidence="1">
    <location>
        <begin position="251"/>
        <end position="272"/>
    </location>
</feature>
<gene>
    <name evidence="2" type="ORF">Vbra_19379</name>
</gene>
<accession>A0A0G4H298</accession>
<evidence type="ECO:0000313" key="2">
    <source>
        <dbReference type="EMBL" id="CEM37771.1"/>
    </source>
</evidence>
<dbReference type="InParanoid" id="A0A0G4H298"/>
<reference evidence="2 3" key="1">
    <citation type="submission" date="2014-11" db="EMBL/GenBank/DDBJ databases">
        <authorList>
            <person name="Zhu J."/>
            <person name="Qi W."/>
            <person name="Song R."/>
        </authorList>
    </citation>
    <scope>NUCLEOTIDE SEQUENCE [LARGE SCALE GENOMIC DNA]</scope>
</reference>
<dbReference type="Proteomes" id="UP000041254">
    <property type="component" value="Unassembled WGS sequence"/>
</dbReference>
<name>A0A0G4H298_VITBC</name>
<dbReference type="EMBL" id="CDMY01000954">
    <property type="protein sequence ID" value="CEM37771.1"/>
    <property type="molecule type" value="Genomic_DNA"/>
</dbReference>
<dbReference type="VEuPathDB" id="CryptoDB:Vbra_19379"/>
<evidence type="ECO:0000256" key="1">
    <source>
        <dbReference type="SAM" id="MobiDB-lite"/>
    </source>
</evidence>